<dbReference type="EMBL" id="OCNH01000001">
    <property type="protein sequence ID" value="SOD79219.1"/>
    <property type="molecule type" value="Genomic_DNA"/>
</dbReference>
<evidence type="ECO:0000313" key="1">
    <source>
        <dbReference type="EMBL" id="SOD79219.1"/>
    </source>
</evidence>
<gene>
    <name evidence="1" type="ORF">SAMN06269250_0861</name>
</gene>
<dbReference type="RefSeq" id="WP_097124537.1">
    <property type="nucleotide sequence ID" value="NZ_OCNH01000001.1"/>
</dbReference>
<keyword evidence="2" id="KW-1185">Reference proteome</keyword>
<organism evidence="1 2">
    <name type="scientific">Spirosoma fluviale</name>
    <dbReference type="NCBI Taxonomy" id="1597977"/>
    <lineage>
        <taxon>Bacteria</taxon>
        <taxon>Pseudomonadati</taxon>
        <taxon>Bacteroidota</taxon>
        <taxon>Cytophagia</taxon>
        <taxon>Cytophagales</taxon>
        <taxon>Cytophagaceae</taxon>
        <taxon>Spirosoma</taxon>
    </lineage>
</organism>
<dbReference type="AlphaFoldDB" id="A0A286F893"/>
<dbReference type="Proteomes" id="UP000219452">
    <property type="component" value="Unassembled WGS sequence"/>
</dbReference>
<evidence type="ECO:0000313" key="2">
    <source>
        <dbReference type="Proteomes" id="UP000219452"/>
    </source>
</evidence>
<reference evidence="2" key="1">
    <citation type="submission" date="2017-09" db="EMBL/GenBank/DDBJ databases">
        <authorList>
            <person name="Varghese N."/>
            <person name="Submissions S."/>
        </authorList>
    </citation>
    <scope>NUCLEOTIDE SEQUENCE [LARGE SCALE GENOMIC DNA]</scope>
    <source>
        <strain evidence="2">DSM 29961</strain>
    </source>
</reference>
<dbReference type="OrthoDB" id="960890at2"/>
<name>A0A286F893_9BACT</name>
<sequence>MNRYSVVYLLRKQYYHICCRTNSEAISVLEHLFSLEEHTPIGIYDAKTELFYWEPQRQYDYNRAQIEEQGKLADQIIRIAQALRLANQTITYQIKTDMHSRLLA</sequence>
<proteinExistence type="predicted"/>
<accession>A0A286F893</accession>
<protein>
    <submittedName>
        <fullName evidence="1">Uncharacterized protein</fullName>
    </submittedName>
</protein>